<dbReference type="InterPro" id="IPR053842">
    <property type="entry name" value="NikA-like"/>
</dbReference>
<evidence type="ECO:0000313" key="1">
    <source>
        <dbReference type="EMBL" id="RNL51677.1"/>
    </source>
</evidence>
<accession>A0A3N0BRS6</accession>
<dbReference type="Proteomes" id="UP000274046">
    <property type="component" value="Unassembled WGS sequence"/>
</dbReference>
<dbReference type="Pfam" id="PF21983">
    <property type="entry name" value="NikA-like"/>
    <property type="match status" value="1"/>
</dbReference>
<gene>
    <name evidence="1" type="primary">mobC</name>
    <name evidence="1" type="ORF">D7004_14250</name>
</gene>
<protein>
    <submittedName>
        <fullName evidence="1">Plasmid mobilization relaxosome protein MobC</fullName>
    </submittedName>
</protein>
<organism evidence="1 2">
    <name type="scientific">Pedobacter jejuensis</name>
    <dbReference type="NCBI Taxonomy" id="1268550"/>
    <lineage>
        <taxon>Bacteria</taxon>
        <taxon>Pseudomonadati</taxon>
        <taxon>Bacteroidota</taxon>
        <taxon>Sphingobacteriia</taxon>
        <taxon>Sphingobacteriales</taxon>
        <taxon>Sphingobacteriaceae</taxon>
        <taxon>Pedobacter</taxon>
    </lineage>
</organism>
<proteinExistence type="predicted"/>
<name>A0A3N0BRS6_9SPHI</name>
<evidence type="ECO:0000313" key="2">
    <source>
        <dbReference type="Proteomes" id="UP000274046"/>
    </source>
</evidence>
<keyword evidence="2" id="KW-1185">Reference proteome</keyword>
<dbReference type="OrthoDB" id="3268254at2"/>
<dbReference type="EMBL" id="RBEE01000034">
    <property type="protein sequence ID" value="RNL51677.1"/>
    <property type="molecule type" value="Genomic_DNA"/>
</dbReference>
<comment type="caution">
    <text evidence="1">The sequence shown here is derived from an EMBL/GenBank/DDBJ whole genome shotgun (WGS) entry which is preliminary data.</text>
</comment>
<reference evidence="1 2" key="1">
    <citation type="submission" date="2018-10" db="EMBL/GenBank/DDBJ databases">
        <title>Genome sequencing of Pedobacter jejuensis TNB23.</title>
        <authorList>
            <person name="Cho Y.-J."/>
            <person name="Cho A."/>
            <person name="Kim O.-S."/>
        </authorList>
    </citation>
    <scope>NUCLEOTIDE SEQUENCE [LARGE SCALE GENOMIC DNA]</scope>
    <source>
        <strain evidence="1 2">TNB23</strain>
    </source>
</reference>
<dbReference type="AlphaFoldDB" id="A0A3N0BRS6"/>
<sequence length="145" mass="16844">MYIHFVSLHYIHRHPSQKSLTLRYFFGFKAQDKALRYCQRSLIKNKFLKMEKETNIILRVSPTDKKIIQDKATEAGTSVSEYARKMLLSGSIIKIEGEEKKTLNGIANNLNQLTRHANATGIIPSEVTSTLRELIEKIRYAYRKR</sequence>